<dbReference type="PANTHER" id="PTHR33420">
    <property type="entry name" value="FIMBRIAL SUBUNIT ELFA-RELATED"/>
    <property type="match status" value="1"/>
</dbReference>
<accession>A0A9Q4CNS8</accession>
<keyword evidence="1" id="KW-0732">Signal</keyword>
<dbReference type="RefSeq" id="WP_267785390.1">
    <property type="nucleotide sequence ID" value="NZ_CP148043.1"/>
</dbReference>
<evidence type="ECO:0000256" key="1">
    <source>
        <dbReference type="SAM" id="SignalP"/>
    </source>
</evidence>
<reference evidence="4" key="1">
    <citation type="submission" date="2022-08" db="EMBL/GenBank/DDBJ databases">
        <authorList>
            <person name="Dale J.L."/>
        </authorList>
    </citation>
    <scope>NUCLEOTIDE SEQUENCE</scope>
    <source>
        <strain evidence="4">2022EL-00758</strain>
    </source>
</reference>
<dbReference type="GO" id="GO:0043709">
    <property type="term" value="P:cell adhesion involved in single-species biofilm formation"/>
    <property type="evidence" value="ECO:0007669"/>
    <property type="project" value="TreeGrafter"/>
</dbReference>
<dbReference type="Gene3D" id="2.60.40.1090">
    <property type="entry name" value="Fimbrial-type adhesion domain"/>
    <property type="match status" value="1"/>
</dbReference>
<dbReference type="EMBL" id="JAPNMI010000003">
    <property type="protein sequence ID" value="MCY0789512.1"/>
    <property type="molecule type" value="Genomic_DNA"/>
</dbReference>
<dbReference type="EMBL" id="ABKJEP030000187">
    <property type="protein sequence ID" value="EMO9458795.1"/>
    <property type="molecule type" value="Genomic_DNA"/>
</dbReference>
<feature type="chain" id="PRO_5040121810" evidence="1">
    <location>
        <begin position="24"/>
        <end position="185"/>
    </location>
</feature>
<dbReference type="InterPro" id="IPR036937">
    <property type="entry name" value="Adhesion_dom_fimbrial_sf"/>
</dbReference>
<feature type="domain" description="Fimbrial-type adhesion" evidence="2">
    <location>
        <begin position="28"/>
        <end position="184"/>
    </location>
</feature>
<evidence type="ECO:0000313" key="4">
    <source>
        <dbReference type="EMBL" id="MCY0789512.1"/>
    </source>
</evidence>
<dbReference type="Pfam" id="PF00419">
    <property type="entry name" value="Fimbrial"/>
    <property type="match status" value="1"/>
</dbReference>
<dbReference type="AlphaFoldDB" id="A0A9Q4CNS8"/>
<feature type="signal peptide" evidence="1">
    <location>
        <begin position="1"/>
        <end position="23"/>
    </location>
</feature>
<dbReference type="GO" id="GO:0009289">
    <property type="term" value="C:pilus"/>
    <property type="evidence" value="ECO:0007669"/>
    <property type="project" value="InterPro"/>
</dbReference>
<name>A0A9Q4CNS8_MORMO</name>
<gene>
    <name evidence="4" type="ORF">N0392_07435</name>
    <name evidence="3" type="ORF">PN925_004247</name>
</gene>
<protein>
    <submittedName>
        <fullName evidence="3 4">Fimbrial protein</fullName>
    </submittedName>
</protein>
<reference evidence="3" key="2">
    <citation type="submission" date="2024-02" db="EMBL/GenBank/DDBJ databases">
        <authorList>
            <consortium name="Clinical and Environmental Microbiology Branch: Whole genome sequencing antimicrobial resistance pathogens in the healthcare setting"/>
        </authorList>
    </citation>
    <scope>NUCLEOTIDE SEQUENCE</scope>
    <source>
        <strain evidence="3">2023KU-00017</strain>
    </source>
</reference>
<sequence>MKTKLNKLMYISALLTIPCAALATPTVTFEGEVTSQTCAVDINGQTDSVVLLPTVAITDFGDSLAAEQTAGLTPFTVSLTGCQAPSEDTKIATKFLGYNVDSSTGVLGNTYTGSNAASGFGIQLFSEAAGNNAVKLNGVTSVPGLVLKKDKTSADYQFAAKYYSLGTSGTAGKITAVAEYTVSYL</sequence>
<evidence type="ECO:0000313" key="3">
    <source>
        <dbReference type="EMBL" id="EMO9458795.1"/>
    </source>
</evidence>
<dbReference type="Proteomes" id="UP001076655">
    <property type="component" value="Unassembled WGS sequence"/>
</dbReference>
<organism evidence="4 5">
    <name type="scientific">Morganella morganii</name>
    <name type="common">Proteus morganii</name>
    <dbReference type="NCBI Taxonomy" id="582"/>
    <lineage>
        <taxon>Bacteria</taxon>
        <taxon>Pseudomonadati</taxon>
        <taxon>Pseudomonadota</taxon>
        <taxon>Gammaproteobacteria</taxon>
        <taxon>Enterobacterales</taxon>
        <taxon>Morganellaceae</taxon>
        <taxon>Morganella</taxon>
    </lineage>
</organism>
<comment type="caution">
    <text evidence="4">The sequence shown here is derived from an EMBL/GenBank/DDBJ whole genome shotgun (WGS) entry which is preliminary data.</text>
</comment>
<proteinExistence type="predicted"/>
<dbReference type="InterPro" id="IPR000259">
    <property type="entry name" value="Adhesion_dom_fimbrial"/>
</dbReference>
<dbReference type="InterPro" id="IPR050263">
    <property type="entry name" value="Bact_Fimbrial_Adh_Pro"/>
</dbReference>
<evidence type="ECO:0000259" key="2">
    <source>
        <dbReference type="Pfam" id="PF00419"/>
    </source>
</evidence>
<dbReference type="PANTHER" id="PTHR33420:SF10">
    <property type="entry name" value="FIMBRIAE MAJOR SUBUNIT"/>
    <property type="match status" value="1"/>
</dbReference>
<evidence type="ECO:0000313" key="5">
    <source>
        <dbReference type="Proteomes" id="UP001076655"/>
    </source>
</evidence>
<dbReference type="SUPFAM" id="SSF49401">
    <property type="entry name" value="Bacterial adhesins"/>
    <property type="match status" value="1"/>
</dbReference>
<dbReference type="InterPro" id="IPR008966">
    <property type="entry name" value="Adhesion_dom_sf"/>
</dbReference>